<organism evidence="1 2">
    <name type="scientific">Rhodococcus opacus</name>
    <name type="common">Nocardia opaca</name>
    <dbReference type="NCBI Taxonomy" id="37919"/>
    <lineage>
        <taxon>Bacteria</taxon>
        <taxon>Bacillati</taxon>
        <taxon>Actinomycetota</taxon>
        <taxon>Actinomycetes</taxon>
        <taxon>Mycobacteriales</taxon>
        <taxon>Nocardiaceae</taxon>
        <taxon>Rhodococcus</taxon>
    </lineage>
</organism>
<accession>A0A076EW18</accession>
<reference evidence="1 2" key="1">
    <citation type="submission" date="2014-07" db="EMBL/GenBank/DDBJ databases">
        <title>Genome Sequence of Rhodococcus opacus Strain R7, a Biodegrader of Mono- and Polycyclic Aromatic Hydrocarbons.</title>
        <authorList>
            <person name="Di Gennaro P."/>
            <person name="Zampolli J."/>
            <person name="Presti I."/>
            <person name="Cappelletti M."/>
            <person name="D'Ursi P."/>
            <person name="Orro A."/>
            <person name="Mezzelani A."/>
            <person name="Milanesi L."/>
        </authorList>
    </citation>
    <scope>NUCLEOTIDE SEQUENCE [LARGE SCALE GENOMIC DNA]</scope>
    <source>
        <strain evidence="1 2">R7</strain>
    </source>
</reference>
<sequence>MRAERHRFLAERIERAVVHCGDRDWEMKIEAAMLAGTHWANYALHNHGVSPEDEDIVHTSMLVVNTLRKYSIVEPDLLRALGDIEELRPLFVRGDVDGGADAAQQALALLSEISARALESELPTTRRLP</sequence>
<protein>
    <submittedName>
        <fullName evidence="1">Uncharacterized protein</fullName>
    </submittedName>
</protein>
<name>A0A076EW18_RHOOP</name>
<proteinExistence type="predicted"/>
<evidence type="ECO:0000313" key="1">
    <source>
        <dbReference type="EMBL" id="AII07534.1"/>
    </source>
</evidence>
<gene>
    <name evidence="1" type="ORF">EP51_23910</name>
</gene>
<dbReference type="eggNOG" id="ENOG50333VA">
    <property type="taxonomic scope" value="Bacteria"/>
</dbReference>
<dbReference type="AlphaFoldDB" id="A0A076EW18"/>
<dbReference type="EMBL" id="CP008947">
    <property type="protein sequence ID" value="AII07534.1"/>
    <property type="molecule type" value="Genomic_DNA"/>
</dbReference>
<dbReference type="Proteomes" id="UP000028488">
    <property type="component" value="Chromosome"/>
</dbReference>
<evidence type="ECO:0000313" key="2">
    <source>
        <dbReference type="Proteomes" id="UP000028488"/>
    </source>
</evidence>
<dbReference type="RefSeq" id="WP_128640559.1">
    <property type="nucleotide sequence ID" value="NZ_CP008947.1"/>
</dbReference>